<evidence type="ECO:0000313" key="2">
    <source>
        <dbReference type="EMBL" id="KAE8412248.1"/>
    </source>
</evidence>
<reference evidence="2 3" key="1">
    <citation type="submission" date="2019-04" db="EMBL/GenBank/DDBJ databases">
        <authorList>
            <consortium name="DOE Joint Genome Institute"/>
            <person name="Mondo S."/>
            <person name="Kjaerbolling I."/>
            <person name="Vesth T."/>
            <person name="Frisvad J.C."/>
            <person name="Nybo J.L."/>
            <person name="Theobald S."/>
            <person name="Kildgaard S."/>
            <person name="Isbrandt T."/>
            <person name="Kuo A."/>
            <person name="Sato A."/>
            <person name="Lyhne E.K."/>
            <person name="Kogle M.E."/>
            <person name="Wiebenga A."/>
            <person name="Kun R.S."/>
            <person name="Lubbers R.J."/>
            <person name="Makela M.R."/>
            <person name="Barry K."/>
            <person name="Chovatia M."/>
            <person name="Clum A."/>
            <person name="Daum C."/>
            <person name="Haridas S."/>
            <person name="He G."/>
            <person name="LaButti K."/>
            <person name="Lipzen A."/>
            <person name="Riley R."/>
            <person name="Salamov A."/>
            <person name="Simmons B.A."/>
            <person name="Magnuson J.K."/>
            <person name="Henrissat B."/>
            <person name="Mortensen U.H."/>
            <person name="Larsen T.O."/>
            <person name="Devries R.P."/>
            <person name="Grigoriev I.V."/>
            <person name="Machida M."/>
            <person name="Baker S.E."/>
            <person name="Andersen M.R."/>
            <person name="Cantor M.N."/>
            <person name="Hua S.X."/>
        </authorList>
    </citation>
    <scope>NUCLEOTIDE SEQUENCE [LARGE SCALE GENOMIC DNA]</scope>
    <source>
        <strain evidence="2 3">CBS 117616</strain>
    </source>
</reference>
<keyword evidence="1" id="KW-0812">Transmembrane</keyword>
<accession>A0ABQ6W6H5</accession>
<evidence type="ECO:0000256" key="1">
    <source>
        <dbReference type="SAM" id="Phobius"/>
    </source>
</evidence>
<feature type="transmembrane region" description="Helical" evidence="1">
    <location>
        <begin position="42"/>
        <end position="62"/>
    </location>
</feature>
<name>A0ABQ6W6H5_9EURO</name>
<keyword evidence="1" id="KW-1133">Transmembrane helix</keyword>
<dbReference type="EMBL" id="ML735841">
    <property type="protein sequence ID" value="KAE8412248.1"/>
    <property type="molecule type" value="Genomic_DNA"/>
</dbReference>
<sequence>MSVGHHLPDKYFALDTLGECSPSVVKRKPLNCRTLFDLDPDATYEICSISWYLLAVYLVGVFRKARRV</sequence>
<proteinExistence type="predicted"/>
<keyword evidence="1" id="KW-0472">Membrane</keyword>
<protein>
    <submittedName>
        <fullName evidence="2">Uncharacterized protein</fullName>
    </submittedName>
</protein>
<dbReference type="Proteomes" id="UP000325395">
    <property type="component" value="Unassembled WGS sequence"/>
</dbReference>
<evidence type="ECO:0000313" key="3">
    <source>
        <dbReference type="Proteomes" id="UP000325395"/>
    </source>
</evidence>
<gene>
    <name evidence="2" type="ORF">BDV36DRAFT_271932</name>
</gene>
<organism evidence="2 3">
    <name type="scientific">Aspergillus pseudocaelatus</name>
    <dbReference type="NCBI Taxonomy" id="1825620"/>
    <lineage>
        <taxon>Eukaryota</taxon>
        <taxon>Fungi</taxon>
        <taxon>Dikarya</taxon>
        <taxon>Ascomycota</taxon>
        <taxon>Pezizomycotina</taxon>
        <taxon>Eurotiomycetes</taxon>
        <taxon>Eurotiomycetidae</taxon>
        <taxon>Eurotiales</taxon>
        <taxon>Aspergillaceae</taxon>
        <taxon>Aspergillus</taxon>
        <taxon>Aspergillus subgen. Circumdati</taxon>
    </lineage>
</organism>
<keyword evidence="3" id="KW-1185">Reference proteome</keyword>